<name>K2F9Z4_9BACT</name>
<evidence type="ECO:0000313" key="7">
    <source>
        <dbReference type="EMBL" id="EKE27956.1"/>
    </source>
</evidence>
<evidence type="ECO:0000256" key="6">
    <source>
        <dbReference type="SAM" id="Phobius"/>
    </source>
</evidence>
<comment type="caution">
    <text evidence="7">The sequence shown here is derived from an EMBL/GenBank/DDBJ whole genome shotgun (WGS) entry which is preliminary data.</text>
</comment>
<feature type="transmembrane region" description="Helical" evidence="6">
    <location>
        <begin position="234"/>
        <end position="254"/>
    </location>
</feature>
<feature type="transmembrane region" description="Helical" evidence="6">
    <location>
        <begin position="170"/>
        <end position="188"/>
    </location>
</feature>
<keyword evidence="4 6" id="KW-1133">Transmembrane helix</keyword>
<feature type="transmembrane region" description="Helical" evidence="6">
    <location>
        <begin position="12"/>
        <end position="32"/>
    </location>
</feature>
<comment type="similarity">
    <text evidence="2">Belongs to the autoinducer-2 exporter (AI-2E) (TC 2.A.86) family.</text>
</comment>
<feature type="transmembrane region" description="Helical" evidence="6">
    <location>
        <begin position="38"/>
        <end position="56"/>
    </location>
</feature>
<evidence type="ECO:0000256" key="2">
    <source>
        <dbReference type="ARBA" id="ARBA00009773"/>
    </source>
</evidence>
<evidence type="ECO:0008006" key="8">
    <source>
        <dbReference type="Google" id="ProtNLM"/>
    </source>
</evidence>
<evidence type="ECO:0000256" key="5">
    <source>
        <dbReference type="ARBA" id="ARBA00023136"/>
    </source>
</evidence>
<dbReference type="GO" id="GO:0016020">
    <property type="term" value="C:membrane"/>
    <property type="evidence" value="ECO:0007669"/>
    <property type="project" value="UniProtKB-SubCell"/>
</dbReference>
<accession>K2F9Z4</accession>
<reference evidence="7" key="1">
    <citation type="journal article" date="2012" name="Science">
        <title>Fermentation, hydrogen, and sulfur metabolism in multiple uncultivated bacterial phyla.</title>
        <authorList>
            <person name="Wrighton K.C."/>
            <person name="Thomas B.C."/>
            <person name="Sharon I."/>
            <person name="Miller C.S."/>
            <person name="Castelle C.J."/>
            <person name="VerBerkmoes N.C."/>
            <person name="Wilkins M.J."/>
            <person name="Hettich R.L."/>
            <person name="Lipton M.S."/>
            <person name="Williams K.H."/>
            <person name="Long P.E."/>
            <person name="Banfield J.F."/>
        </authorList>
    </citation>
    <scope>NUCLEOTIDE SEQUENCE [LARGE SCALE GENOMIC DNA]</scope>
</reference>
<dbReference type="EMBL" id="AMFJ01000394">
    <property type="protein sequence ID" value="EKE27956.1"/>
    <property type="molecule type" value="Genomic_DNA"/>
</dbReference>
<evidence type="ECO:0000256" key="3">
    <source>
        <dbReference type="ARBA" id="ARBA00022692"/>
    </source>
</evidence>
<feature type="transmembrane region" description="Helical" evidence="6">
    <location>
        <begin position="208"/>
        <end position="228"/>
    </location>
</feature>
<feature type="transmembrane region" description="Helical" evidence="6">
    <location>
        <begin position="321"/>
        <end position="339"/>
    </location>
</feature>
<feature type="transmembrane region" description="Helical" evidence="6">
    <location>
        <begin position="261"/>
        <end position="281"/>
    </location>
</feature>
<gene>
    <name evidence="7" type="ORF">ACD_3C00120G0003</name>
</gene>
<organism evidence="7">
    <name type="scientific">uncultured bacterium</name>
    <name type="common">gcode 4</name>
    <dbReference type="NCBI Taxonomy" id="1234023"/>
    <lineage>
        <taxon>Bacteria</taxon>
        <taxon>environmental samples</taxon>
    </lineage>
</organism>
<keyword evidence="5 6" id="KW-0472">Membrane</keyword>
<dbReference type="InterPro" id="IPR002549">
    <property type="entry name" value="AI-2E-like"/>
</dbReference>
<sequence length="412" mass="49132">MRVPSFARLVFNKYFFQKIFAIALLVLAVYALKQFIPLFLLIFLFSYLFLNLWEFLHEKLTKYVVSKMESKKFKKTFTFLFATNSIVLFLYLLFVWLIVFAVSDLLPKIIEELTDLPKSLPFLSAQVRDVLGKLEEIKNFKQDIKWTLETLLTQSNYDIVLKFIANLKSAWLMFIEFVVALILSYVFIIDRIKINSYLREVKKWNFAFLYNEYAVIFGKISNGFWLIFKAQSLISWVNTILTVLSLYVIAFVHWAGTFPYIFTLAIIVFIFWMIPVLWMFLSAIPMLMIWFSFWWIPVVIEIILMVTIIHMIEAYYLNPRIVSSYAELPISLTFLILVLSEQFVWFAWLLIWVPIFYIIIDVMKDFDVYISKVRKAYAWIHIVKSETKKNIENDLRLSRSWKRNIHISENDL</sequence>
<feature type="transmembrane region" description="Helical" evidence="6">
    <location>
        <begin position="287"/>
        <end position="309"/>
    </location>
</feature>
<feature type="transmembrane region" description="Helical" evidence="6">
    <location>
        <begin position="77"/>
        <end position="102"/>
    </location>
</feature>
<dbReference type="Pfam" id="PF01594">
    <property type="entry name" value="AI-2E_transport"/>
    <property type="match status" value="1"/>
</dbReference>
<proteinExistence type="inferred from homology"/>
<comment type="subcellular location">
    <subcellularLocation>
        <location evidence="1">Membrane</location>
        <topology evidence="1">Multi-pass membrane protein</topology>
    </subcellularLocation>
</comment>
<evidence type="ECO:0000256" key="4">
    <source>
        <dbReference type="ARBA" id="ARBA00022989"/>
    </source>
</evidence>
<protein>
    <recommendedName>
        <fullName evidence="8">Permease</fullName>
    </recommendedName>
</protein>
<evidence type="ECO:0000256" key="1">
    <source>
        <dbReference type="ARBA" id="ARBA00004141"/>
    </source>
</evidence>
<keyword evidence="3 6" id="KW-0812">Transmembrane</keyword>
<dbReference type="AlphaFoldDB" id="K2F9Z4"/>
<feature type="transmembrane region" description="Helical" evidence="6">
    <location>
        <begin position="345"/>
        <end position="363"/>
    </location>
</feature>